<dbReference type="EMBL" id="JAIUJR010000010">
    <property type="protein sequence ID" value="MCA0133588.1"/>
    <property type="molecule type" value="Genomic_DNA"/>
</dbReference>
<dbReference type="SUPFAM" id="SSF51735">
    <property type="entry name" value="NAD(P)-binding Rossmann-fold domains"/>
    <property type="match status" value="1"/>
</dbReference>
<dbReference type="PIRSF" id="PIRSF000193">
    <property type="entry name" value="Pyrrol-5-carb_rd"/>
    <property type="match status" value="1"/>
</dbReference>
<keyword evidence="4" id="KW-0963">Cytoplasm</keyword>
<dbReference type="InterPro" id="IPR036291">
    <property type="entry name" value="NAD(P)-bd_dom_sf"/>
</dbReference>
<evidence type="ECO:0000256" key="4">
    <source>
        <dbReference type="HAMAP-Rule" id="MF_01925"/>
    </source>
</evidence>
<evidence type="ECO:0000313" key="9">
    <source>
        <dbReference type="Proteomes" id="UP001198901"/>
    </source>
</evidence>
<dbReference type="InterPro" id="IPR008927">
    <property type="entry name" value="6-PGluconate_DH-like_C_sf"/>
</dbReference>
<evidence type="ECO:0000313" key="8">
    <source>
        <dbReference type="EMBL" id="MCA0133588.1"/>
    </source>
</evidence>
<evidence type="ECO:0000256" key="2">
    <source>
        <dbReference type="ARBA" id="ARBA00022857"/>
    </source>
</evidence>
<comment type="function">
    <text evidence="4">Catalyzes the reduction of 1-pyrroline-5-carboxylate (PCA) to L-proline.</text>
</comment>
<dbReference type="EC" id="1.5.1.2" evidence="4 5"/>
<comment type="pathway">
    <text evidence="4">Amino-acid biosynthesis; L-proline biosynthesis; L-proline from L-glutamate 5-semialdehyde: step 1/1.</text>
</comment>
<dbReference type="Pfam" id="PF14748">
    <property type="entry name" value="P5CR_dimer"/>
    <property type="match status" value="1"/>
</dbReference>
<keyword evidence="4" id="KW-0028">Amino-acid biosynthesis</keyword>
<dbReference type="InterPro" id="IPR029036">
    <property type="entry name" value="P5CR_dimer"/>
</dbReference>
<proteinExistence type="inferred from homology"/>
<dbReference type="Gene3D" id="3.40.50.720">
    <property type="entry name" value="NAD(P)-binding Rossmann-like Domain"/>
    <property type="match status" value="1"/>
</dbReference>
<dbReference type="Gene3D" id="1.10.3730.10">
    <property type="entry name" value="ProC C-terminal domain-like"/>
    <property type="match status" value="1"/>
</dbReference>
<dbReference type="NCBIfam" id="TIGR00112">
    <property type="entry name" value="proC"/>
    <property type="match status" value="1"/>
</dbReference>
<keyword evidence="4" id="KW-0641">Proline biosynthesis</keyword>
<dbReference type="Pfam" id="PF03807">
    <property type="entry name" value="F420_oxidored"/>
    <property type="match status" value="1"/>
</dbReference>
<evidence type="ECO:0000259" key="6">
    <source>
        <dbReference type="Pfam" id="PF03807"/>
    </source>
</evidence>
<organism evidence="8 9">
    <name type="scientific">Winogradskyella alexanderae</name>
    <dbReference type="NCBI Taxonomy" id="2877123"/>
    <lineage>
        <taxon>Bacteria</taxon>
        <taxon>Pseudomonadati</taxon>
        <taxon>Bacteroidota</taxon>
        <taxon>Flavobacteriia</taxon>
        <taxon>Flavobacteriales</taxon>
        <taxon>Flavobacteriaceae</taxon>
        <taxon>Winogradskyella</taxon>
    </lineage>
</organism>
<gene>
    <name evidence="4 8" type="primary">proC</name>
    <name evidence="8" type="ORF">LBU54_13415</name>
</gene>
<keyword evidence="3 4" id="KW-0560">Oxidoreductase</keyword>
<feature type="domain" description="Pyrroline-5-carboxylate reductase dimerisation" evidence="7">
    <location>
        <begin position="159"/>
        <end position="259"/>
    </location>
</feature>
<comment type="subcellular location">
    <subcellularLocation>
        <location evidence="4">Cytoplasm</location>
    </subcellularLocation>
</comment>
<name>A0ABS7XU97_9FLAO</name>
<dbReference type="GO" id="GO:0004735">
    <property type="term" value="F:pyrroline-5-carboxylate reductase activity"/>
    <property type="evidence" value="ECO:0007669"/>
    <property type="project" value="UniProtKB-EC"/>
</dbReference>
<evidence type="ECO:0000259" key="7">
    <source>
        <dbReference type="Pfam" id="PF14748"/>
    </source>
</evidence>
<dbReference type="PANTHER" id="PTHR11645:SF0">
    <property type="entry name" value="PYRROLINE-5-CARBOXYLATE REDUCTASE 3"/>
    <property type="match status" value="1"/>
</dbReference>
<reference evidence="9" key="1">
    <citation type="submission" date="2023-07" db="EMBL/GenBank/DDBJ databases">
        <authorList>
            <person name="Yue Y."/>
        </authorList>
    </citation>
    <scope>NUCLEOTIDE SEQUENCE [LARGE SCALE GENOMIC DNA]</scope>
    <source>
        <strain evidence="9">D23</strain>
    </source>
</reference>
<keyword evidence="9" id="KW-1185">Reference proteome</keyword>
<dbReference type="RefSeq" id="WP_224530797.1">
    <property type="nucleotide sequence ID" value="NZ_JAIUJR010000010.1"/>
</dbReference>
<dbReference type="HAMAP" id="MF_01925">
    <property type="entry name" value="P5C_reductase"/>
    <property type="match status" value="1"/>
</dbReference>
<evidence type="ECO:0000256" key="3">
    <source>
        <dbReference type="ARBA" id="ARBA00023002"/>
    </source>
</evidence>
<dbReference type="PANTHER" id="PTHR11645">
    <property type="entry name" value="PYRROLINE-5-CARBOXYLATE REDUCTASE"/>
    <property type="match status" value="1"/>
</dbReference>
<comment type="similarity">
    <text evidence="1 4">Belongs to the pyrroline-5-carboxylate reductase family.</text>
</comment>
<dbReference type="Proteomes" id="UP001198901">
    <property type="component" value="Unassembled WGS sequence"/>
</dbReference>
<comment type="caution">
    <text evidence="8">The sequence shown here is derived from an EMBL/GenBank/DDBJ whole genome shotgun (WGS) entry which is preliminary data.</text>
</comment>
<comment type="catalytic activity">
    <reaction evidence="4">
        <text>L-proline + NAD(+) = (S)-1-pyrroline-5-carboxylate + NADH + 2 H(+)</text>
        <dbReference type="Rhea" id="RHEA:14105"/>
        <dbReference type="ChEBI" id="CHEBI:15378"/>
        <dbReference type="ChEBI" id="CHEBI:17388"/>
        <dbReference type="ChEBI" id="CHEBI:57540"/>
        <dbReference type="ChEBI" id="CHEBI:57945"/>
        <dbReference type="ChEBI" id="CHEBI:60039"/>
        <dbReference type="EC" id="1.5.1.2"/>
    </reaction>
</comment>
<dbReference type="InterPro" id="IPR000304">
    <property type="entry name" value="Pyrroline-COOH_reductase"/>
</dbReference>
<dbReference type="SUPFAM" id="SSF48179">
    <property type="entry name" value="6-phosphogluconate dehydrogenase C-terminal domain-like"/>
    <property type="match status" value="1"/>
</dbReference>
<keyword evidence="2 4" id="KW-0521">NADP</keyword>
<protein>
    <recommendedName>
        <fullName evidence="4 5">Pyrroline-5-carboxylate reductase</fullName>
        <shortName evidence="4">P5C reductase</shortName>
        <shortName evidence="4">P5CR</shortName>
        <ecNumber evidence="4 5">1.5.1.2</ecNumber>
    </recommendedName>
    <alternativeName>
        <fullName evidence="4">PCA reductase</fullName>
    </alternativeName>
</protein>
<sequence length="261" mass="27716">MAKTIAIIGGGNLGKSIADGLLSNDFEASKLTITRNRIDFLNAYKDQGVAVTKNNKEAVINSDIIIIAVKPYKIEAVLEEISDEITTDKILVSVVSDFTIEQISNCLSVQPSIVRAMPNTAASVNASMTCMASKNASQSDMEEVTSIFNALGETILIDEQLMDAATVLGACGIAYVLRFIRAMIQGGIEIGFDAKTANKIATQTVKGASELLLKGGNHPEAEIDKVTTPKGCTITGLNEMEHNGFSSALIKGIKTSLDKIS</sequence>
<evidence type="ECO:0000256" key="5">
    <source>
        <dbReference type="NCBIfam" id="TIGR00112"/>
    </source>
</evidence>
<evidence type="ECO:0000256" key="1">
    <source>
        <dbReference type="ARBA" id="ARBA00005525"/>
    </source>
</evidence>
<comment type="catalytic activity">
    <reaction evidence="4">
        <text>L-proline + NADP(+) = (S)-1-pyrroline-5-carboxylate + NADPH + 2 H(+)</text>
        <dbReference type="Rhea" id="RHEA:14109"/>
        <dbReference type="ChEBI" id="CHEBI:15378"/>
        <dbReference type="ChEBI" id="CHEBI:17388"/>
        <dbReference type="ChEBI" id="CHEBI:57783"/>
        <dbReference type="ChEBI" id="CHEBI:58349"/>
        <dbReference type="ChEBI" id="CHEBI:60039"/>
        <dbReference type="EC" id="1.5.1.2"/>
    </reaction>
</comment>
<feature type="domain" description="Pyrroline-5-carboxylate reductase catalytic N-terminal" evidence="6">
    <location>
        <begin position="4"/>
        <end position="95"/>
    </location>
</feature>
<accession>A0ABS7XU97</accession>
<dbReference type="InterPro" id="IPR028939">
    <property type="entry name" value="P5C_Rdtase_cat_N"/>
</dbReference>